<name>H1YA73_9SPHI</name>
<gene>
    <name evidence="1" type="ORF">Mucpa_1800</name>
</gene>
<keyword evidence="2" id="KW-1185">Reference proteome</keyword>
<proteinExistence type="predicted"/>
<protein>
    <submittedName>
        <fullName evidence="1">Uncharacterized protein</fullName>
    </submittedName>
</protein>
<organism evidence="1 2">
    <name type="scientific">Mucilaginibacter paludis DSM 18603</name>
    <dbReference type="NCBI Taxonomy" id="714943"/>
    <lineage>
        <taxon>Bacteria</taxon>
        <taxon>Pseudomonadati</taxon>
        <taxon>Bacteroidota</taxon>
        <taxon>Sphingobacteriia</taxon>
        <taxon>Sphingobacteriales</taxon>
        <taxon>Sphingobacteriaceae</taxon>
        <taxon>Mucilaginibacter</taxon>
    </lineage>
</organism>
<reference evidence="1" key="1">
    <citation type="submission" date="2011-09" db="EMBL/GenBank/DDBJ databases">
        <title>The permanent draft genome of Mucilaginibacter paludis DSM 18603.</title>
        <authorList>
            <consortium name="US DOE Joint Genome Institute (JGI-PGF)"/>
            <person name="Lucas S."/>
            <person name="Han J."/>
            <person name="Lapidus A."/>
            <person name="Bruce D."/>
            <person name="Goodwin L."/>
            <person name="Pitluck S."/>
            <person name="Peters L."/>
            <person name="Kyrpides N."/>
            <person name="Mavromatis K."/>
            <person name="Ivanova N."/>
            <person name="Mikhailova N."/>
            <person name="Held B."/>
            <person name="Detter J.C."/>
            <person name="Tapia R."/>
            <person name="Han C."/>
            <person name="Land M."/>
            <person name="Hauser L."/>
            <person name="Markowitz V."/>
            <person name="Cheng J.-F."/>
            <person name="Hugenholtz P."/>
            <person name="Woyke T."/>
            <person name="Wu D."/>
            <person name="Tindall B."/>
            <person name="Brambilla E."/>
            <person name="Klenk H.-P."/>
            <person name="Eisen J.A."/>
        </authorList>
    </citation>
    <scope>NUCLEOTIDE SEQUENCE [LARGE SCALE GENOMIC DNA]</scope>
    <source>
        <strain evidence="1">DSM 18603</strain>
    </source>
</reference>
<dbReference type="AlphaFoldDB" id="H1YA73"/>
<dbReference type="Proteomes" id="UP000002774">
    <property type="component" value="Chromosome"/>
</dbReference>
<evidence type="ECO:0000313" key="2">
    <source>
        <dbReference type="Proteomes" id="UP000002774"/>
    </source>
</evidence>
<dbReference type="EMBL" id="CM001403">
    <property type="protein sequence ID" value="EHQ25954.1"/>
    <property type="molecule type" value="Genomic_DNA"/>
</dbReference>
<sequence length="62" mass="6999">MLDIEDFREDAFVGADATGQPIILRDAEDSLSERLGQLSVVWMPNYTDGPFPTFRNKLTPIK</sequence>
<evidence type="ECO:0000313" key="1">
    <source>
        <dbReference type="EMBL" id="EHQ25954.1"/>
    </source>
</evidence>
<accession>H1YA73</accession>
<dbReference type="HOGENOM" id="CLU_2899302_0_0_10"/>